<dbReference type="EMBL" id="CP002869">
    <property type="protein sequence ID" value="AEI41279.1"/>
    <property type="molecule type" value="Genomic_DNA"/>
</dbReference>
<protein>
    <submittedName>
        <fullName evidence="1">Uncharacterized protein</fullName>
    </submittedName>
</protein>
<name>F8F8D2_PAEMK</name>
<evidence type="ECO:0000313" key="2">
    <source>
        <dbReference type="Proteomes" id="UP000006620"/>
    </source>
</evidence>
<organism evidence="1 2">
    <name type="scientific">Paenibacillus mucilaginosus (strain KNP414)</name>
    <dbReference type="NCBI Taxonomy" id="1036673"/>
    <lineage>
        <taxon>Bacteria</taxon>
        <taxon>Bacillati</taxon>
        <taxon>Bacillota</taxon>
        <taxon>Bacilli</taxon>
        <taxon>Bacillales</taxon>
        <taxon>Paenibacillaceae</taxon>
        <taxon>Paenibacillus</taxon>
    </lineage>
</organism>
<dbReference type="Proteomes" id="UP000006620">
    <property type="component" value="Chromosome"/>
</dbReference>
<dbReference type="KEGG" id="pms:KNP414_02718"/>
<sequence>MLTFTFRRGRSCYTEEQTPLFGRKGYGYAAAEGAHTTDN</sequence>
<dbReference type="AlphaFoldDB" id="F8F8D2"/>
<evidence type="ECO:0000313" key="1">
    <source>
        <dbReference type="EMBL" id="AEI41279.1"/>
    </source>
</evidence>
<reference evidence="1 2" key="2">
    <citation type="journal article" date="2013" name="Genome Announc.">
        <title>Genome Sequence of Growth-Improving Paenibacillus mucilaginosus Strain KNP414.</title>
        <authorList>
            <person name="Lu J.J."/>
            <person name="Wang J.F."/>
            <person name="Hu X.F."/>
        </authorList>
    </citation>
    <scope>NUCLEOTIDE SEQUENCE [LARGE SCALE GENOMIC DNA]</scope>
    <source>
        <strain evidence="1 2">KNP414</strain>
    </source>
</reference>
<dbReference type="HOGENOM" id="CLU_3313823_0_0_9"/>
<dbReference type="PATRIC" id="fig|1036673.3.peg.2476"/>
<proteinExistence type="predicted"/>
<gene>
    <name evidence="1" type="ordered locus">KNP414_02718</name>
</gene>
<reference evidence="2" key="1">
    <citation type="submission" date="2011-06" db="EMBL/GenBank/DDBJ databases">
        <title>Complete genome sequence of Paenibacillus mucilaginosus KNP414.</title>
        <authorList>
            <person name="Wang J."/>
            <person name="Hu S."/>
            <person name="Hu X."/>
            <person name="Zhang B."/>
            <person name="Dong D."/>
            <person name="Zhang S."/>
            <person name="Zhao K."/>
            <person name="Wu D."/>
        </authorList>
    </citation>
    <scope>NUCLEOTIDE SEQUENCE [LARGE SCALE GENOMIC DNA]</scope>
    <source>
        <strain evidence="2">KNP414</strain>
    </source>
</reference>
<accession>F8F8D2</accession>